<sequence length="68" mass="7804">MVLDTLERGSWRSTYHILINKMHPWAPLLTVNVEPDLQQAMSVEYNETIREISSSELKTAIETKETAS</sequence>
<reference evidence="1" key="1">
    <citation type="submission" date="2022-05" db="EMBL/GenBank/DDBJ databases">
        <authorList>
            <person name="Okamura Y."/>
        </authorList>
    </citation>
    <scope>NUCLEOTIDE SEQUENCE</scope>
</reference>
<keyword evidence="2" id="KW-1185">Reference proteome</keyword>
<protein>
    <submittedName>
        <fullName evidence="1">Uncharacterized protein</fullName>
    </submittedName>
</protein>
<evidence type="ECO:0000313" key="1">
    <source>
        <dbReference type="EMBL" id="CAH4038534.1"/>
    </source>
</evidence>
<evidence type="ECO:0000313" key="2">
    <source>
        <dbReference type="Proteomes" id="UP001152562"/>
    </source>
</evidence>
<dbReference type="Proteomes" id="UP001152562">
    <property type="component" value="Unassembled WGS sequence"/>
</dbReference>
<accession>A0A9P0XLA5</accession>
<comment type="caution">
    <text evidence="1">The sequence shown here is derived from an EMBL/GenBank/DDBJ whole genome shotgun (WGS) entry which is preliminary data.</text>
</comment>
<dbReference type="EMBL" id="CALOZG010000087">
    <property type="protein sequence ID" value="CAH4038534.1"/>
    <property type="molecule type" value="Genomic_DNA"/>
</dbReference>
<gene>
    <name evidence="1" type="ORF">PIBRA_LOCUS14083</name>
</gene>
<proteinExistence type="predicted"/>
<name>A0A9P0XLA5_PIEBR</name>
<dbReference type="AlphaFoldDB" id="A0A9P0XLA5"/>
<organism evidence="1 2">
    <name type="scientific">Pieris brassicae</name>
    <name type="common">White butterfly</name>
    <name type="synonym">Large white butterfly</name>
    <dbReference type="NCBI Taxonomy" id="7116"/>
    <lineage>
        <taxon>Eukaryota</taxon>
        <taxon>Metazoa</taxon>
        <taxon>Ecdysozoa</taxon>
        <taxon>Arthropoda</taxon>
        <taxon>Hexapoda</taxon>
        <taxon>Insecta</taxon>
        <taxon>Pterygota</taxon>
        <taxon>Neoptera</taxon>
        <taxon>Endopterygota</taxon>
        <taxon>Lepidoptera</taxon>
        <taxon>Glossata</taxon>
        <taxon>Ditrysia</taxon>
        <taxon>Papilionoidea</taxon>
        <taxon>Pieridae</taxon>
        <taxon>Pierinae</taxon>
        <taxon>Pieris</taxon>
    </lineage>
</organism>